<dbReference type="InterPro" id="IPR036179">
    <property type="entry name" value="Ig-like_dom_sf"/>
</dbReference>
<evidence type="ECO:0000313" key="5">
    <source>
        <dbReference type="EMBL" id="PFX24501.1"/>
    </source>
</evidence>
<dbReference type="InterPro" id="IPR003961">
    <property type="entry name" value="FN3_dom"/>
</dbReference>
<sequence length="534" mass="60163">MKAHSLLPFCVILLSLLSSVHVFSLGNHSRASHITIYPRSVNNSYFALRGSVFQLNCTVRSGFGQVLNVSWKHNDKWLFDRIKQIDKSTVQLQVLNTSTLDNGFYWCGLISGNKSQGVNISVTVADPPSLPRNLNYKIYGAYPDTEVWIRWSASHYTGGLVVNYSIKLCHGNGDCSKPPCKLIDMKRCPLANIRSTTTNFRCILKDFVYTFGDCQSDYNVSVVATNAVGSAQSSVYLPYITQSSVIPWPPKDLSVEPTDREGELMVRWKARGSWELSDQEYMVLYHAKGEMENKTNKVSNKEFTKLTKLKDFMEYSIYLEVRLGGKSNWSEATGPKIVKTKAGNPDNPPKVIRHHSVYFPDNSGLRNVTVVWEPADNSSWRGTHGQYIISCTFHVNQSKVPGCEYTTDAKATNLILPRLENALSYDVFVTIRNMEGKSSSRSEPHLIEKVQENKTLTTQEGKSSSKGIAWLIASVVVGCLIAGVALYYVRKWTLRPSPPMSLRNLELDLPQFYDYPNEEDCSDPDGDYCKLYEK</sequence>
<dbReference type="Gene3D" id="2.60.40.10">
    <property type="entry name" value="Immunoglobulins"/>
    <property type="match status" value="4"/>
</dbReference>
<evidence type="ECO:0000313" key="6">
    <source>
        <dbReference type="Proteomes" id="UP000225706"/>
    </source>
</evidence>
<keyword evidence="1" id="KW-1133">Transmembrane helix</keyword>
<dbReference type="EMBL" id="LSMT01000175">
    <property type="protein sequence ID" value="PFX24501.1"/>
    <property type="molecule type" value="Genomic_DNA"/>
</dbReference>
<accession>A0A2B4S3N3</accession>
<dbReference type="SMART" id="SM00409">
    <property type="entry name" value="IG"/>
    <property type="match status" value="1"/>
</dbReference>
<keyword evidence="6" id="KW-1185">Reference proteome</keyword>
<feature type="signal peptide" evidence="2">
    <location>
        <begin position="1"/>
        <end position="22"/>
    </location>
</feature>
<feature type="domain" description="Ig-like" evidence="3">
    <location>
        <begin position="38"/>
        <end position="123"/>
    </location>
</feature>
<gene>
    <name evidence="5" type="ORF">AWC38_SpisGene10902</name>
</gene>
<feature type="chain" id="PRO_5013106579" evidence="2">
    <location>
        <begin position="23"/>
        <end position="534"/>
    </location>
</feature>
<evidence type="ECO:0000259" key="3">
    <source>
        <dbReference type="PROSITE" id="PS50835"/>
    </source>
</evidence>
<evidence type="ECO:0000259" key="4">
    <source>
        <dbReference type="PROSITE" id="PS50853"/>
    </source>
</evidence>
<dbReference type="InterPro" id="IPR007110">
    <property type="entry name" value="Ig-like_dom"/>
</dbReference>
<dbReference type="SUPFAM" id="SSF49265">
    <property type="entry name" value="Fibronectin type III"/>
    <property type="match status" value="2"/>
</dbReference>
<keyword evidence="1" id="KW-0472">Membrane</keyword>
<feature type="domain" description="Fibronectin type-III" evidence="4">
    <location>
        <begin position="348"/>
        <end position="453"/>
    </location>
</feature>
<comment type="caution">
    <text evidence="5">The sequence shown here is derived from an EMBL/GenBank/DDBJ whole genome shotgun (WGS) entry which is preliminary data.</text>
</comment>
<evidence type="ECO:0000256" key="1">
    <source>
        <dbReference type="SAM" id="Phobius"/>
    </source>
</evidence>
<dbReference type="InterPro" id="IPR003599">
    <property type="entry name" value="Ig_sub"/>
</dbReference>
<dbReference type="SUPFAM" id="SSF48726">
    <property type="entry name" value="Immunoglobulin"/>
    <property type="match status" value="1"/>
</dbReference>
<dbReference type="SMART" id="SM00060">
    <property type="entry name" value="FN3"/>
    <property type="match status" value="3"/>
</dbReference>
<dbReference type="STRING" id="50429.A0A2B4S3N3"/>
<keyword evidence="2" id="KW-0732">Signal</keyword>
<dbReference type="Proteomes" id="UP000225706">
    <property type="component" value="Unassembled WGS sequence"/>
</dbReference>
<name>A0A2B4S3N3_STYPI</name>
<dbReference type="InterPro" id="IPR036116">
    <property type="entry name" value="FN3_sf"/>
</dbReference>
<proteinExistence type="predicted"/>
<dbReference type="PROSITE" id="PS50853">
    <property type="entry name" value="FN3"/>
    <property type="match status" value="2"/>
</dbReference>
<organism evidence="5 6">
    <name type="scientific">Stylophora pistillata</name>
    <name type="common">Smooth cauliflower coral</name>
    <dbReference type="NCBI Taxonomy" id="50429"/>
    <lineage>
        <taxon>Eukaryota</taxon>
        <taxon>Metazoa</taxon>
        <taxon>Cnidaria</taxon>
        <taxon>Anthozoa</taxon>
        <taxon>Hexacorallia</taxon>
        <taxon>Scleractinia</taxon>
        <taxon>Astrocoeniina</taxon>
        <taxon>Pocilloporidae</taxon>
        <taxon>Stylophora</taxon>
    </lineage>
</organism>
<feature type="transmembrane region" description="Helical" evidence="1">
    <location>
        <begin position="468"/>
        <end position="489"/>
    </location>
</feature>
<feature type="domain" description="Fibronectin type-III" evidence="4">
    <location>
        <begin position="249"/>
        <end position="343"/>
    </location>
</feature>
<protein>
    <submittedName>
        <fullName evidence="5">Uncharacterized protein</fullName>
    </submittedName>
</protein>
<reference evidence="6" key="1">
    <citation type="journal article" date="2017" name="bioRxiv">
        <title>Comparative analysis of the genomes of Stylophora pistillata and Acropora digitifera provides evidence for extensive differences between species of corals.</title>
        <authorList>
            <person name="Voolstra C.R."/>
            <person name="Li Y."/>
            <person name="Liew Y.J."/>
            <person name="Baumgarten S."/>
            <person name="Zoccola D."/>
            <person name="Flot J.-F."/>
            <person name="Tambutte S."/>
            <person name="Allemand D."/>
            <person name="Aranda M."/>
        </authorList>
    </citation>
    <scope>NUCLEOTIDE SEQUENCE [LARGE SCALE GENOMIC DNA]</scope>
</reference>
<dbReference type="InterPro" id="IPR013783">
    <property type="entry name" value="Ig-like_fold"/>
</dbReference>
<dbReference type="AlphaFoldDB" id="A0A2B4S3N3"/>
<dbReference type="OrthoDB" id="8724082at2759"/>
<dbReference type="PROSITE" id="PS50835">
    <property type="entry name" value="IG_LIKE"/>
    <property type="match status" value="1"/>
</dbReference>
<keyword evidence="1" id="KW-0812">Transmembrane</keyword>
<evidence type="ECO:0000256" key="2">
    <source>
        <dbReference type="SAM" id="SignalP"/>
    </source>
</evidence>
<dbReference type="CDD" id="cd00063">
    <property type="entry name" value="FN3"/>
    <property type="match status" value="2"/>
</dbReference>